<keyword evidence="1" id="KW-0732">Signal</keyword>
<reference evidence="2 3" key="1">
    <citation type="submission" date="2014-06" db="EMBL/GenBank/DDBJ databases">
        <authorList>
            <person name="Swart Estienne"/>
        </authorList>
    </citation>
    <scope>NUCLEOTIDE SEQUENCE [LARGE SCALE GENOMIC DNA]</scope>
    <source>
        <strain evidence="2 3">130c</strain>
    </source>
</reference>
<dbReference type="AlphaFoldDB" id="A0A077ZTR8"/>
<dbReference type="InParanoid" id="A0A077ZTR8"/>
<feature type="chain" id="PRO_5001728995" evidence="1">
    <location>
        <begin position="23"/>
        <end position="253"/>
    </location>
</feature>
<feature type="signal peptide" evidence="1">
    <location>
        <begin position="1"/>
        <end position="22"/>
    </location>
</feature>
<gene>
    <name evidence="2" type="primary">Contig799.g870</name>
    <name evidence="2" type="ORF">STYLEM_776</name>
</gene>
<proteinExistence type="predicted"/>
<dbReference type="Proteomes" id="UP000039865">
    <property type="component" value="Unassembled WGS sequence"/>
</dbReference>
<evidence type="ECO:0000256" key="1">
    <source>
        <dbReference type="SAM" id="SignalP"/>
    </source>
</evidence>
<organism evidence="2 3">
    <name type="scientific">Stylonychia lemnae</name>
    <name type="common">Ciliate</name>
    <dbReference type="NCBI Taxonomy" id="5949"/>
    <lineage>
        <taxon>Eukaryota</taxon>
        <taxon>Sar</taxon>
        <taxon>Alveolata</taxon>
        <taxon>Ciliophora</taxon>
        <taxon>Intramacronucleata</taxon>
        <taxon>Spirotrichea</taxon>
        <taxon>Stichotrichia</taxon>
        <taxon>Sporadotrichida</taxon>
        <taxon>Oxytrichidae</taxon>
        <taxon>Stylonychinae</taxon>
        <taxon>Stylonychia</taxon>
    </lineage>
</organism>
<dbReference type="EMBL" id="CCKQ01000729">
    <property type="protein sequence ID" value="CDW71826.1"/>
    <property type="molecule type" value="Genomic_DNA"/>
</dbReference>
<accession>A0A077ZTR8</accession>
<evidence type="ECO:0000313" key="3">
    <source>
        <dbReference type="Proteomes" id="UP000039865"/>
    </source>
</evidence>
<protein>
    <submittedName>
        <fullName evidence="2">Uncharacterized protein</fullName>
    </submittedName>
</protein>
<name>A0A077ZTR8_STYLE</name>
<keyword evidence="3" id="KW-1185">Reference proteome</keyword>
<sequence length="253" mass="27966">MKSLNIGILSLILLLGVAYTQAPKNSAKICNSSHDCQDQGFNKICLPDGQGNKTCQHRCADPQNLLECFSQPLKRFGDDICDKPCNESEECEKSATCRLCISDGKEKTCQHRCLADLHKNEPECLAMKQIQNKIFGAKQCNEVCENSTECDKSSSCGLCIPSGEIKICQHRCLAEEFKNEPECLARNKDTMKSFATPVCGDSCQSHDQCKGANSCDLCIPNSNGEGICQHRCLLSNSVECLVFKAKQAIFRMY</sequence>
<evidence type="ECO:0000313" key="2">
    <source>
        <dbReference type="EMBL" id="CDW71826.1"/>
    </source>
</evidence>